<gene>
    <name evidence="6" type="ORF">KY465_04355</name>
</gene>
<feature type="domain" description="HhH-GPD" evidence="5">
    <location>
        <begin position="55"/>
        <end position="208"/>
    </location>
</feature>
<dbReference type="RefSeq" id="WP_219200766.1">
    <property type="nucleotide sequence ID" value="NZ_JAHWQX010000001.1"/>
</dbReference>
<evidence type="ECO:0000259" key="5">
    <source>
        <dbReference type="SMART" id="SM00478"/>
    </source>
</evidence>
<evidence type="ECO:0000256" key="2">
    <source>
        <dbReference type="ARBA" id="ARBA00012000"/>
    </source>
</evidence>
<evidence type="ECO:0000256" key="1">
    <source>
        <dbReference type="ARBA" id="ARBA00000086"/>
    </source>
</evidence>
<evidence type="ECO:0000313" key="6">
    <source>
        <dbReference type="EMBL" id="MBW3096503.1"/>
    </source>
</evidence>
<dbReference type="PANTHER" id="PTHR43003:SF5">
    <property type="entry name" value="DNA-3-METHYLADENINE GLYCOSYLASE"/>
    <property type="match status" value="1"/>
</dbReference>
<keyword evidence="4" id="KW-0234">DNA repair</keyword>
<comment type="caution">
    <text evidence="6">The sequence shown here is derived from an EMBL/GenBank/DDBJ whole genome shotgun (WGS) entry which is preliminary data.</text>
</comment>
<name>A0ABS6WKN1_9HYPH</name>
<dbReference type="CDD" id="cd00056">
    <property type="entry name" value="ENDO3c"/>
    <property type="match status" value="1"/>
</dbReference>
<reference evidence="6" key="1">
    <citation type="submission" date="2021-07" db="EMBL/GenBank/DDBJ databases">
        <title>Pseudohoeflea marina sp. nov. a polyhydroxyalcanoate-producing bacterium.</title>
        <authorList>
            <person name="Zheng W."/>
            <person name="Yu S."/>
            <person name="Huang Y."/>
        </authorList>
    </citation>
    <scope>NUCLEOTIDE SEQUENCE</scope>
    <source>
        <strain evidence="6">DP4N28-3</strain>
    </source>
</reference>
<dbReference type="InterPro" id="IPR051912">
    <property type="entry name" value="Alkylbase_DNA_Glycosylase/TA"/>
</dbReference>
<dbReference type="Proteomes" id="UP001430804">
    <property type="component" value="Unassembled WGS sequence"/>
</dbReference>
<dbReference type="EC" id="3.2.2.21" evidence="2"/>
<dbReference type="InterPro" id="IPR003265">
    <property type="entry name" value="HhH-GPD_domain"/>
</dbReference>
<dbReference type="EMBL" id="JAHWQX010000001">
    <property type="protein sequence ID" value="MBW3096503.1"/>
    <property type="molecule type" value="Genomic_DNA"/>
</dbReference>
<keyword evidence="3" id="KW-0227">DNA damage</keyword>
<accession>A0ABS6WKN1</accession>
<dbReference type="SMART" id="SM00478">
    <property type="entry name" value="ENDO3c"/>
    <property type="match status" value="1"/>
</dbReference>
<comment type="catalytic activity">
    <reaction evidence="1">
        <text>Hydrolysis of alkylated DNA, releasing 3-methyladenine, 3-methylguanine, 7-methylguanine and 7-methyladenine.</text>
        <dbReference type="EC" id="3.2.2.21"/>
    </reaction>
</comment>
<organism evidence="6 7">
    <name type="scientific">Pseudohoeflea coraliihabitans</name>
    <dbReference type="NCBI Taxonomy" id="2860393"/>
    <lineage>
        <taxon>Bacteria</taxon>
        <taxon>Pseudomonadati</taxon>
        <taxon>Pseudomonadota</taxon>
        <taxon>Alphaproteobacteria</taxon>
        <taxon>Hyphomicrobiales</taxon>
        <taxon>Rhizobiaceae</taxon>
        <taxon>Pseudohoeflea</taxon>
    </lineage>
</organism>
<protein>
    <recommendedName>
        <fullName evidence="2">DNA-3-methyladenine glycosylase II</fullName>
        <ecNumber evidence="2">3.2.2.21</ecNumber>
    </recommendedName>
</protein>
<keyword evidence="7" id="KW-1185">Reference proteome</keyword>
<evidence type="ECO:0000313" key="7">
    <source>
        <dbReference type="Proteomes" id="UP001430804"/>
    </source>
</evidence>
<evidence type="ECO:0000256" key="3">
    <source>
        <dbReference type="ARBA" id="ARBA00022763"/>
    </source>
</evidence>
<evidence type="ECO:0000256" key="4">
    <source>
        <dbReference type="ARBA" id="ARBA00023204"/>
    </source>
</evidence>
<sequence>MGENRLRIGCEADIAEGLAALALKDSRLRAVIDRAGPVPLRLRPPGLAALVDIVLAQMVSKGSAAALSARLRAACDGEITLPALLALSQADSRVIGLSRGKFATLRAVAEAVEAGRLKPADLCAEPVEKAMSALTAIKGIGPWTAEVYLLSCAGHADIFPVGDVALQRAVGHAFGDPSIGGAKALRQVAETWSPWRSVAARLFWAYYAHHMRRDGAPP</sequence>
<dbReference type="PANTHER" id="PTHR43003">
    <property type="entry name" value="DNA-3-METHYLADENINE GLYCOSYLASE"/>
    <property type="match status" value="1"/>
</dbReference>
<proteinExistence type="predicted"/>